<evidence type="ECO:0000259" key="2">
    <source>
        <dbReference type="Pfam" id="PF01757"/>
    </source>
</evidence>
<feature type="transmembrane region" description="Helical" evidence="1">
    <location>
        <begin position="351"/>
        <end position="374"/>
    </location>
</feature>
<keyword evidence="3" id="KW-0012">Acyltransferase</keyword>
<dbReference type="PANTHER" id="PTHR23028">
    <property type="entry name" value="ACETYLTRANSFERASE"/>
    <property type="match status" value="1"/>
</dbReference>
<evidence type="ECO:0000313" key="3">
    <source>
        <dbReference type="EMBL" id="TFY95892.1"/>
    </source>
</evidence>
<feature type="transmembrane region" description="Helical" evidence="1">
    <location>
        <begin position="12"/>
        <end position="30"/>
    </location>
</feature>
<feature type="transmembrane region" description="Helical" evidence="1">
    <location>
        <begin position="325"/>
        <end position="345"/>
    </location>
</feature>
<keyword evidence="1" id="KW-0472">Membrane</keyword>
<keyword evidence="3" id="KW-0808">Transferase</keyword>
<feature type="transmembrane region" description="Helical" evidence="1">
    <location>
        <begin position="135"/>
        <end position="156"/>
    </location>
</feature>
<dbReference type="Pfam" id="PF01757">
    <property type="entry name" value="Acyl_transf_3"/>
    <property type="match status" value="1"/>
</dbReference>
<dbReference type="Proteomes" id="UP000297734">
    <property type="component" value="Unassembled WGS sequence"/>
</dbReference>
<dbReference type="GO" id="GO:0016747">
    <property type="term" value="F:acyltransferase activity, transferring groups other than amino-acyl groups"/>
    <property type="evidence" value="ECO:0007669"/>
    <property type="project" value="InterPro"/>
</dbReference>
<sequence>MLDRKQLPKHLYSLDIVRGLAALVVVLWHWQHLLYTDGVSSSYRLVDQPFYSAFSIFYNHGWMAVDFFFSLSGFVFFWLYSDSIANKRIGGATFFVVRFSRLYPLHFVTFVFVLVMQLLLHAKTGSYFVYQNNDVYRAVLNLFLASSWGVLPGYSFNGPIWSVSVEVLLYFVFFVTCLTFSNKYLVAAACAVAGIVINEFLPEVGRGMFSFFVGGLTFWIYSKAATCARAKALTALVAIFALAVWGCVFIDYEYSYLTAGLQQLLESVLPGGYSVFIPGLIYRISHLSIFGVVFPFSILALALVETLRGGLGKRFAVIGHLSYSSYLLHFPLELVFFVVALNLGIDREFFYSKYALLLFGAILIPLCLLSYHYFELPMQRFFRARLTSKWNGPVADNVVSRVERTL</sequence>
<feature type="transmembrane region" description="Helical" evidence="1">
    <location>
        <begin position="204"/>
        <end position="221"/>
    </location>
</feature>
<dbReference type="InterPro" id="IPR002656">
    <property type="entry name" value="Acyl_transf_3_dom"/>
</dbReference>
<evidence type="ECO:0000256" key="1">
    <source>
        <dbReference type="SAM" id="Phobius"/>
    </source>
</evidence>
<protein>
    <submittedName>
        <fullName evidence="3">Acyltransferase</fullName>
    </submittedName>
</protein>
<proteinExistence type="predicted"/>
<keyword evidence="1" id="KW-0812">Transmembrane</keyword>
<dbReference type="GO" id="GO:0000271">
    <property type="term" value="P:polysaccharide biosynthetic process"/>
    <property type="evidence" value="ECO:0007669"/>
    <property type="project" value="TreeGrafter"/>
</dbReference>
<dbReference type="InterPro" id="IPR050879">
    <property type="entry name" value="Acyltransferase_3"/>
</dbReference>
<feature type="transmembrane region" description="Helical" evidence="1">
    <location>
        <begin position="102"/>
        <end position="120"/>
    </location>
</feature>
<accession>A0A4Z0BA09</accession>
<feature type="transmembrane region" description="Helical" evidence="1">
    <location>
        <begin position="50"/>
        <end position="81"/>
    </location>
</feature>
<reference evidence="3 4" key="1">
    <citation type="journal article" date="2019" name="Syst. Appl. Microbiol.">
        <title>New species of pathogenic Pseudomonas isolated from citrus in Tunisia: Proposal of Pseudomonas kairouanensis sp. nov. and Pseudomonas nabeulensis sp. nov.</title>
        <authorList>
            <person name="Oueslati M."/>
            <person name="Mulet M."/>
            <person name="Gomila M."/>
            <person name="Berge O."/>
            <person name="Hajlaoui M.R."/>
            <person name="Lalucat J."/>
            <person name="Sadfi-Zouaoui N."/>
            <person name="Garcia-Valdes E."/>
        </authorList>
    </citation>
    <scope>NUCLEOTIDE SEQUENCE [LARGE SCALE GENOMIC DNA]</scope>
    <source>
        <strain evidence="3 4">E10B</strain>
    </source>
</reference>
<feature type="transmembrane region" description="Helical" evidence="1">
    <location>
        <begin position="168"/>
        <end position="198"/>
    </location>
</feature>
<dbReference type="RefSeq" id="WP_135306721.1">
    <property type="nucleotide sequence ID" value="NZ_QUZT01000001.1"/>
</dbReference>
<evidence type="ECO:0000313" key="4">
    <source>
        <dbReference type="Proteomes" id="UP000297734"/>
    </source>
</evidence>
<feature type="domain" description="Acyltransferase 3" evidence="2">
    <location>
        <begin position="12"/>
        <end position="368"/>
    </location>
</feature>
<keyword evidence="4" id="KW-1185">Reference proteome</keyword>
<dbReference type="PANTHER" id="PTHR23028:SF131">
    <property type="entry name" value="BLR2367 PROTEIN"/>
    <property type="match status" value="1"/>
</dbReference>
<keyword evidence="1" id="KW-1133">Transmembrane helix</keyword>
<dbReference type="GO" id="GO:0016020">
    <property type="term" value="C:membrane"/>
    <property type="evidence" value="ECO:0007669"/>
    <property type="project" value="TreeGrafter"/>
</dbReference>
<name>A0A4Z0BA09_9PSED</name>
<dbReference type="EMBL" id="QUZT01000001">
    <property type="protein sequence ID" value="TFY95892.1"/>
    <property type="molecule type" value="Genomic_DNA"/>
</dbReference>
<dbReference type="AlphaFoldDB" id="A0A4Z0BA09"/>
<feature type="transmembrane region" description="Helical" evidence="1">
    <location>
        <begin position="280"/>
        <end position="304"/>
    </location>
</feature>
<feature type="transmembrane region" description="Helical" evidence="1">
    <location>
        <begin position="233"/>
        <end position="252"/>
    </location>
</feature>
<dbReference type="OrthoDB" id="9767863at2"/>
<comment type="caution">
    <text evidence="3">The sequence shown here is derived from an EMBL/GenBank/DDBJ whole genome shotgun (WGS) entry which is preliminary data.</text>
</comment>
<gene>
    <name evidence="3" type="ORF">DYL61_00250</name>
</gene>
<organism evidence="3 4">
    <name type="scientific">Pseudomonas nabeulensis</name>
    <dbReference type="NCBI Taxonomy" id="2293833"/>
    <lineage>
        <taxon>Bacteria</taxon>
        <taxon>Pseudomonadati</taxon>
        <taxon>Pseudomonadota</taxon>
        <taxon>Gammaproteobacteria</taxon>
        <taxon>Pseudomonadales</taxon>
        <taxon>Pseudomonadaceae</taxon>
        <taxon>Pseudomonas</taxon>
    </lineage>
</organism>